<dbReference type="AlphaFoldDB" id="A0AAW2PF30"/>
<comment type="caution">
    <text evidence="1">The sequence shown here is derived from an EMBL/GenBank/DDBJ whole genome shotgun (WGS) entry which is preliminary data.</text>
</comment>
<name>A0AAW2PF30_SESRA</name>
<dbReference type="EMBL" id="JACGWJ010000017">
    <property type="protein sequence ID" value="KAL0354857.1"/>
    <property type="molecule type" value="Genomic_DNA"/>
</dbReference>
<organism evidence="1">
    <name type="scientific">Sesamum radiatum</name>
    <name type="common">Black benniseed</name>
    <dbReference type="NCBI Taxonomy" id="300843"/>
    <lineage>
        <taxon>Eukaryota</taxon>
        <taxon>Viridiplantae</taxon>
        <taxon>Streptophyta</taxon>
        <taxon>Embryophyta</taxon>
        <taxon>Tracheophyta</taxon>
        <taxon>Spermatophyta</taxon>
        <taxon>Magnoliopsida</taxon>
        <taxon>eudicotyledons</taxon>
        <taxon>Gunneridae</taxon>
        <taxon>Pentapetalae</taxon>
        <taxon>asterids</taxon>
        <taxon>lamiids</taxon>
        <taxon>Lamiales</taxon>
        <taxon>Pedaliaceae</taxon>
        <taxon>Sesamum</taxon>
    </lineage>
</organism>
<reference evidence="1" key="2">
    <citation type="journal article" date="2024" name="Plant">
        <title>Genomic evolution and insights into agronomic trait innovations of Sesamum species.</title>
        <authorList>
            <person name="Miao H."/>
            <person name="Wang L."/>
            <person name="Qu L."/>
            <person name="Liu H."/>
            <person name="Sun Y."/>
            <person name="Le M."/>
            <person name="Wang Q."/>
            <person name="Wei S."/>
            <person name="Zheng Y."/>
            <person name="Lin W."/>
            <person name="Duan Y."/>
            <person name="Cao H."/>
            <person name="Xiong S."/>
            <person name="Wang X."/>
            <person name="Wei L."/>
            <person name="Li C."/>
            <person name="Ma Q."/>
            <person name="Ju M."/>
            <person name="Zhao R."/>
            <person name="Li G."/>
            <person name="Mu C."/>
            <person name="Tian Q."/>
            <person name="Mei H."/>
            <person name="Zhang T."/>
            <person name="Gao T."/>
            <person name="Zhang H."/>
        </authorList>
    </citation>
    <scope>NUCLEOTIDE SEQUENCE</scope>
    <source>
        <strain evidence="1">G02</strain>
    </source>
</reference>
<gene>
    <name evidence="1" type="ORF">Sradi_3932600</name>
</gene>
<evidence type="ECO:0000313" key="1">
    <source>
        <dbReference type="EMBL" id="KAL0354857.1"/>
    </source>
</evidence>
<reference evidence="1" key="1">
    <citation type="submission" date="2020-06" db="EMBL/GenBank/DDBJ databases">
        <authorList>
            <person name="Li T."/>
            <person name="Hu X."/>
            <person name="Zhang T."/>
            <person name="Song X."/>
            <person name="Zhang H."/>
            <person name="Dai N."/>
            <person name="Sheng W."/>
            <person name="Hou X."/>
            <person name="Wei L."/>
        </authorList>
    </citation>
    <scope>NUCLEOTIDE SEQUENCE</scope>
    <source>
        <strain evidence="1">G02</strain>
        <tissue evidence="1">Leaf</tissue>
    </source>
</reference>
<proteinExistence type="predicted"/>
<sequence length="115" mass="13215">MAHRLVRGLRGAVRNLVLLRQQSEPINHFLKSSTRNYVPEMRKSAFEANILRLIRNEIQYELDRSPPAELLLVLFLLLSAYILDPLFCFGNGLGVGKFEIVGSEWDVLVNFIEMN</sequence>
<accession>A0AAW2PF30</accession>
<protein>
    <submittedName>
        <fullName evidence="1">Uncharacterized protein</fullName>
    </submittedName>
</protein>